<reference evidence="1 2" key="1">
    <citation type="journal article" date="2016" name="Nat. Commun.">
        <title>Thousands of microbial genomes shed light on interconnected biogeochemical processes in an aquifer system.</title>
        <authorList>
            <person name="Anantharaman K."/>
            <person name="Brown C.T."/>
            <person name="Hug L.A."/>
            <person name="Sharon I."/>
            <person name="Castelle C.J."/>
            <person name="Probst A.J."/>
            <person name="Thomas B.C."/>
            <person name="Singh A."/>
            <person name="Wilkins M.J."/>
            <person name="Karaoz U."/>
            <person name="Brodie E.L."/>
            <person name="Williams K.H."/>
            <person name="Hubbard S.S."/>
            <person name="Banfield J.F."/>
        </authorList>
    </citation>
    <scope>NUCLEOTIDE SEQUENCE [LARGE SCALE GENOMIC DNA]</scope>
</reference>
<dbReference type="Proteomes" id="UP000176682">
    <property type="component" value="Unassembled WGS sequence"/>
</dbReference>
<protein>
    <submittedName>
        <fullName evidence="1">Uncharacterized protein</fullName>
    </submittedName>
</protein>
<gene>
    <name evidence="1" type="ORF">A2368_04145</name>
</gene>
<evidence type="ECO:0000313" key="2">
    <source>
        <dbReference type="Proteomes" id="UP000176682"/>
    </source>
</evidence>
<dbReference type="EMBL" id="MFAM01000028">
    <property type="protein sequence ID" value="OGD78982.1"/>
    <property type="molecule type" value="Genomic_DNA"/>
</dbReference>
<evidence type="ECO:0000313" key="1">
    <source>
        <dbReference type="EMBL" id="OGD78982.1"/>
    </source>
</evidence>
<sequence length="102" mass="11513">MYEGEIVFGCQTIVVTITLLEYQGKPLGVYTAAARGFYLGHLFVRHCQAMDDTPGEALIRLTLALQRAWDKRRSVSGDAVFVQLQSCQYTRAFLDESEFSRS</sequence>
<dbReference type="AlphaFoldDB" id="A0A1F5FHD4"/>
<name>A0A1F5FHD4_9BACT</name>
<comment type="caution">
    <text evidence="1">The sequence shown here is derived from an EMBL/GenBank/DDBJ whole genome shotgun (WGS) entry which is preliminary data.</text>
</comment>
<organism evidence="1 2">
    <name type="scientific">Candidatus Collierbacteria bacterium RIFOXYB1_FULL_49_13</name>
    <dbReference type="NCBI Taxonomy" id="1817728"/>
    <lineage>
        <taxon>Bacteria</taxon>
        <taxon>Candidatus Collieribacteriota</taxon>
    </lineage>
</organism>
<accession>A0A1F5FHD4</accession>
<proteinExistence type="predicted"/>